<dbReference type="PROSITE" id="PS50949">
    <property type="entry name" value="HTH_GNTR"/>
    <property type="match status" value="1"/>
</dbReference>
<dbReference type="InterPro" id="IPR008920">
    <property type="entry name" value="TF_FadR/GntR_C"/>
</dbReference>
<dbReference type="CDD" id="cd07377">
    <property type="entry name" value="WHTH_GntR"/>
    <property type="match status" value="1"/>
</dbReference>
<dbReference type="Pfam" id="PF07729">
    <property type="entry name" value="FCD"/>
    <property type="match status" value="1"/>
</dbReference>
<keyword evidence="2" id="KW-0238">DNA-binding</keyword>
<evidence type="ECO:0000256" key="1">
    <source>
        <dbReference type="ARBA" id="ARBA00023015"/>
    </source>
</evidence>
<dbReference type="Gene3D" id="1.10.10.10">
    <property type="entry name" value="Winged helix-like DNA-binding domain superfamily/Winged helix DNA-binding domain"/>
    <property type="match status" value="1"/>
</dbReference>
<keyword evidence="3" id="KW-0804">Transcription</keyword>
<dbReference type="PRINTS" id="PR00035">
    <property type="entry name" value="HTHGNTR"/>
</dbReference>
<dbReference type="EMBL" id="BAABBO010000001">
    <property type="protein sequence ID" value="GAA3947240.1"/>
    <property type="molecule type" value="Genomic_DNA"/>
</dbReference>
<accession>A0ABP7NJ32</accession>
<dbReference type="Gene3D" id="1.20.120.530">
    <property type="entry name" value="GntR ligand-binding domain-like"/>
    <property type="match status" value="1"/>
</dbReference>
<evidence type="ECO:0000313" key="6">
    <source>
        <dbReference type="Proteomes" id="UP001501337"/>
    </source>
</evidence>
<dbReference type="Pfam" id="PF00392">
    <property type="entry name" value="GntR"/>
    <property type="match status" value="1"/>
</dbReference>
<protein>
    <submittedName>
        <fullName evidence="5">GntR family transcriptional regulator</fullName>
    </submittedName>
</protein>
<keyword evidence="1" id="KW-0805">Transcription regulation</keyword>
<proteinExistence type="predicted"/>
<evidence type="ECO:0000256" key="2">
    <source>
        <dbReference type="ARBA" id="ARBA00023125"/>
    </source>
</evidence>
<dbReference type="SMART" id="SM00345">
    <property type="entry name" value="HTH_GNTR"/>
    <property type="match status" value="1"/>
</dbReference>
<feature type="domain" description="HTH gntR-type" evidence="4">
    <location>
        <begin position="21"/>
        <end position="88"/>
    </location>
</feature>
<comment type="caution">
    <text evidence="5">The sequence shown here is derived from an EMBL/GenBank/DDBJ whole genome shotgun (WGS) entry which is preliminary data.</text>
</comment>
<dbReference type="PANTHER" id="PTHR43537">
    <property type="entry name" value="TRANSCRIPTIONAL REGULATOR, GNTR FAMILY"/>
    <property type="match status" value="1"/>
</dbReference>
<sequence>MRASSLQIITSPGGHAPRRRLSLHDQIVDDLRLRLLEGRIRPGSRIPETSLCEELDISRTPLREALKVLASEGLVRLLPHRGAVATEVTPEQCHDLFMVLAALEQLVGTLAVQNLTDPLLAEMEALHDRMLEFHERRRRADYFRLNLQIHTRLAEIASNEVLLKTYLSLTQKAMRARYLANMSDGRWDDSVEEHAAIMEALRARDGAALAQELVTHSSLTGQAVVAALRQLS</sequence>
<organism evidence="5 6">
    <name type="scientific">Allohahella marinimesophila</name>
    <dbReference type="NCBI Taxonomy" id="1054972"/>
    <lineage>
        <taxon>Bacteria</taxon>
        <taxon>Pseudomonadati</taxon>
        <taxon>Pseudomonadota</taxon>
        <taxon>Gammaproteobacteria</taxon>
        <taxon>Oceanospirillales</taxon>
        <taxon>Hahellaceae</taxon>
        <taxon>Allohahella</taxon>
    </lineage>
</organism>
<dbReference type="SMART" id="SM00895">
    <property type="entry name" value="FCD"/>
    <property type="match status" value="1"/>
</dbReference>
<keyword evidence="6" id="KW-1185">Reference proteome</keyword>
<dbReference type="InterPro" id="IPR036390">
    <property type="entry name" value="WH_DNA-bd_sf"/>
</dbReference>
<dbReference type="SUPFAM" id="SSF48008">
    <property type="entry name" value="GntR ligand-binding domain-like"/>
    <property type="match status" value="1"/>
</dbReference>
<dbReference type="RefSeq" id="WP_344802566.1">
    <property type="nucleotide sequence ID" value="NZ_BAABBO010000001.1"/>
</dbReference>
<name>A0ABP7NJ32_9GAMM</name>
<evidence type="ECO:0000313" key="5">
    <source>
        <dbReference type="EMBL" id="GAA3947240.1"/>
    </source>
</evidence>
<reference evidence="6" key="1">
    <citation type="journal article" date="2019" name="Int. J. Syst. Evol. Microbiol.">
        <title>The Global Catalogue of Microorganisms (GCM) 10K type strain sequencing project: providing services to taxonomists for standard genome sequencing and annotation.</title>
        <authorList>
            <consortium name="The Broad Institute Genomics Platform"/>
            <consortium name="The Broad Institute Genome Sequencing Center for Infectious Disease"/>
            <person name="Wu L."/>
            <person name="Ma J."/>
        </authorList>
    </citation>
    <scope>NUCLEOTIDE SEQUENCE [LARGE SCALE GENOMIC DNA]</scope>
    <source>
        <strain evidence="6">JCM 17555</strain>
    </source>
</reference>
<dbReference type="PANTHER" id="PTHR43537:SF50">
    <property type="entry name" value="TRANSCRIPTIONAL REGULATORY PROTEIN"/>
    <property type="match status" value="1"/>
</dbReference>
<dbReference type="InterPro" id="IPR011711">
    <property type="entry name" value="GntR_C"/>
</dbReference>
<gene>
    <name evidence="5" type="ORF">GCM10022278_03040</name>
</gene>
<evidence type="ECO:0000256" key="3">
    <source>
        <dbReference type="ARBA" id="ARBA00023163"/>
    </source>
</evidence>
<dbReference type="InterPro" id="IPR036388">
    <property type="entry name" value="WH-like_DNA-bd_sf"/>
</dbReference>
<dbReference type="InterPro" id="IPR000524">
    <property type="entry name" value="Tscrpt_reg_HTH_GntR"/>
</dbReference>
<evidence type="ECO:0000259" key="4">
    <source>
        <dbReference type="PROSITE" id="PS50949"/>
    </source>
</evidence>
<dbReference type="SUPFAM" id="SSF46785">
    <property type="entry name" value="Winged helix' DNA-binding domain"/>
    <property type="match status" value="1"/>
</dbReference>
<dbReference type="Proteomes" id="UP001501337">
    <property type="component" value="Unassembled WGS sequence"/>
</dbReference>